<accession>A0AAD4I9B2</accession>
<proteinExistence type="predicted"/>
<organism evidence="1 2">
    <name type="scientific">Alternaria panax</name>
    <dbReference type="NCBI Taxonomy" id="48097"/>
    <lineage>
        <taxon>Eukaryota</taxon>
        <taxon>Fungi</taxon>
        <taxon>Dikarya</taxon>
        <taxon>Ascomycota</taxon>
        <taxon>Pezizomycotina</taxon>
        <taxon>Dothideomycetes</taxon>
        <taxon>Pleosporomycetidae</taxon>
        <taxon>Pleosporales</taxon>
        <taxon>Pleosporineae</taxon>
        <taxon>Pleosporaceae</taxon>
        <taxon>Alternaria</taxon>
        <taxon>Alternaria sect. Panax</taxon>
    </lineage>
</organism>
<dbReference type="Proteomes" id="UP001199106">
    <property type="component" value="Unassembled WGS sequence"/>
</dbReference>
<reference evidence="1" key="1">
    <citation type="submission" date="2021-07" db="EMBL/GenBank/DDBJ databases">
        <title>Genome Resource of American Ginseng Black Spot Pathogen Alternaria panax.</title>
        <authorList>
            <person name="Qiu C."/>
            <person name="Wang W."/>
            <person name="Liu Z."/>
        </authorList>
    </citation>
    <scope>NUCLEOTIDE SEQUENCE</scope>
    <source>
        <strain evidence="1">BNCC115425</strain>
    </source>
</reference>
<dbReference type="AlphaFoldDB" id="A0AAD4I9B2"/>
<evidence type="ECO:0000313" key="1">
    <source>
        <dbReference type="EMBL" id="KAG9189416.1"/>
    </source>
</evidence>
<comment type="caution">
    <text evidence="1">The sequence shown here is derived from an EMBL/GenBank/DDBJ whole genome shotgun (WGS) entry which is preliminary data.</text>
</comment>
<name>A0AAD4I9B2_9PLEO</name>
<sequence>MATNIIYVVLRCQLHLRTAQQKQDGGKHKKPRFSWAEKIAQNESFPQPFRLGRTYDDVELETTDGSRWKTKLVHSTSCEEDVRISGHSPIKDVALQYRAEEARKHIDELKEAEIKVTEAPKSLWHEAESNDNMLDSIFYVVHKPVTLDDGTRSTMTRYWWDVVAVDLAIQANDVGAR</sequence>
<evidence type="ECO:0000313" key="2">
    <source>
        <dbReference type="Proteomes" id="UP001199106"/>
    </source>
</evidence>
<protein>
    <submittedName>
        <fullName evidence="1">Uncharacterized protein</fullName>
    </submittedName>
</protein>
<dbReference type="EMBL" id="JAANER010000005">
    <property type="protein sequence ID" value="KAG9189416.1"/>
    <property type="molecule type" value="Genomic_DNA"/>
</dbReference>
<gene>
    <name evidence="1" type="ORF">G6011_06284</name>
</gene>
<keyword evidence="2" id="KW-1185">Reference proteome</keyword>